<dbReference type="EMBL" id="JAKZEL010000004">
    <property type="protein sequence ID" value="KAI4544291.1"/>
    <property type="molecule type" value="Genomic_DNA"/>
</dbReference>
<feature type="region of interest" description="Disordered" evidence="1">
    <location>
        <begin position="1"/>
        <end position="50"/>
    </location>
</feature>
<sequence>MARFHPYPAPEFTGEKDQPPDVFNSESGDLQFPGTGLRKNLQESKGQHVQTQVTEGQIHFISAVLRAPPVTLIFRALGSVFKLDNKLSSHSFRQFFFDLGPLVHREGMDGELSKAPHRSGNRSPTDLAGPYLEYGEKLKEQTSPPKLPTLEVRPPVTQPHTLVFMCGPGNIHEKPTLMYPAQEKLELSMKPA</sequence>
<reference evidence="2" key="1">
    <citation type="submission" date="2022-03" db="EMBL/GenBank/DDBJ databases">
        <title>Genomic analyses of argali, domestic sheep and their hybrids provide insights into chromosomal evolution, heterosis and genetic basis of agronomic traits.</title>
        <authorList>
            <person name="Li M."/>
        </authorList>
    </citation>
    <scope>NUCLEOTIDE SEQUENCE</scope>
    <source>
        <strain evidence="2">CAU-MHL-2022a</strain>
        <tissue evidence="2">Skin</tissue>
    </source>
</reference>
<comment type="caution">
    <text evidence="2">The sequence shown here is derived from an EMBL/GenBank/DDBJ whole genome shotgun (WGS) entry which is preliminary data.</text>
</comment>
<gene>
    <name evidence="2" type="ORF">MG293_004557</name>
</gene>
<evidence type="ECO:0000313" key="2">
    <source>
        <dbReference type="EMBL" id="KAI4544291.1"/>
    </source>
</evidence>
<organism evidence="2 3">
    <name type="scientific">Ovis ammon polii</name>
    <dbReference type="NCBI Taxonomy" id="230172"/>
    <lineage>
        <taxon>Eukaryota</taxon>
        <taxon>Metazoa</taxon>
        <taxon>Chordata</taxon>
        <taxon>Craniata</taxon>
        <taxon>Vertebrata</taxon>
        <taxon>Euteleostomi</taxon>
        <taxon>Mammalia</taxon>
        <taxon>Eutheria</taxon>
        <taxon>Laurasiatheria</taxon>
        <taxon>Artiodactyla</taxon>
        <taxon>Ruminantia</taxon>
        <taxon>Pecora</taxon>
        <taxon>Bovidae</taxon>
        <taxon>Caprinae</taxon>
        <taxon>Ovis</taxon>
    </lineage>
</organism>
<name>A0AAD4UFN1_OVIAM</name>
<evidence type="ECO:0000313" key="3">
    <source>
        <dbReference type="Proteomes" id="UP001214576"/>
    </source>
</evidence>
<evidence type="ECO:0000256" key="1">
    <source>
        <dbReference type="SAM" id="MobiDB-lite"/>
    </source>
</evidence>
<dbReference type="AlphaFoldDB" id="A0AAD4UFN1"/>
<accession>A0AAD4UFN1</accession>
<keyword evidence="3" id="KW-1185">Reference proteome</keyword>
<dbReference type="Proteomes" id="UP001214576">
    <property type="component" value="Unassembled WGS sequence"/>
</dbReference>
<protein>
    <submittedName>
        <fullName evidence="2">Uncharacterized protein</fullName>
    </submittedName>
</protein>
<proteinExistence type="predicted"/>